<feature type="compositionally biased region" description="Acidic residues" evidence="2">
    <location>
        <begin position="245"/>
        <end position="259"/>
    </location>
</feature>
<feature type="compositionally biased region" description="Acidic residues" evidence="2">
    <location>
        <begin position="272"/>
        <end position="283"/>
    </location>
</feature>
<feature type="compositionally biased region" description="Low complexity" evidence="2">
    <location>
        <begin position="358"/>
        <end position="387"/>
    </location>
</feature>
<feature type="compositionally biased region" description="Basic and acidic residues" evidence="2">
    <location>
        <begin position="392"/>
        <end position="405"/>
    </location>
</feature>
<dbReference type="GO" id="GO:0003677">
    <property type="term" value="F:DNA binding"/>
    <property type="evidence" value="ECO:0007669"/>
    <property type="project" value="UniProtKB-KW"/>
</dbReference>
<dbReference type="GO" id="GO:0006367">
    <property type="term" value="P:transcription initiation at RNA polymerase II promoter"/>
    <property type="evidence" value="ECO:0007669"/>
    <property type="project" value="InterPro"/>
</dbReference>
<dbReference type="EMBL" id="JAGDFM010000157">
    <property type="protein sequence ID" value="KAG7384078.1"/>
    <property type="molecule type" value="Genomic_DNA"/>
</dbReference>
<keyword evidence="1" id="KW-0804">Transcription</keyword>
<keyword evidence="1" id="KW-0238">DNA-binding</keyword>
<accession>A0A8T1VV36</accession>
<protein>
    <recommendedName>
        <fullName evidence="1">Transcription initiation factor IIF subunit alpha</fullName>
    </recommendedName>
</protein>
<keyword evidence="4" id="KW-1185">Reference proteome</keyword>
<dbReference type="PANTHER" id="PTHR13011:SF0">
    <property type="entry name" value="GENERAL TRANSCRIPTION FACTOR IIF SUBUNIT 1"/>
    <property type="match status" value="1"/>
</dbReference>
<gene>
    <name evidence="3" type="primary">GTF2F1</name>
    <name evidence="3" type="ORF">PHYPSEUDO_002993</name>
</gene>
<reference evidence="3" key="1">
    <citation type="submission" date="2021-02" db="EMBL/GenBank/DDBJ databases">
        <authorList>
            <person name="Palmer J.M."/>
        </authorList>
    </citation>
    <scope>NUCLEOTIDE SEQUENCE</scope>
    <source>
        <strain evidence="3">SCRP734</strain>
    </source>
</reference>
<dbReference type="InterPro" id="IPR008851">
    <property type="entry name" value="TFIIF-alpha"/>
</dbReference>
<comment type="caution">
    <text evidence="3">The sequence shown here is derived from an EMBL/GenBank/DDBJ whole genome shotgun (WGS) entry which is preliminary data.</text>
</comment>
<feature type="compositionally biased region" description="Low complexity" evidence="2">
    <location>
        <begin position="406"/>
        <end position="419"/>
    </location>
</feature>
<sequence length="485" mass="53196">MSRPAPARTGRAAAASSAPETETLVLRATPSIKRYNIARFDLPALPHFSSCAQPVMMYREPERVDDEEDKEEEPVGYNPALRKRRRRRRKDTRTAGWVIEDSEGKNKFNGTFEGGQSSTYMLLVKNRHNDEFSVMPVEQWFRFKKPLNYRTLTLDEAEEMNNEKKRAVERWLMKHKLAGEDKNDAAGDAVSAPRVRTGALATGAGAASSKAKAEGDDIFGASEAARPRRVARPKARAGEGATGEDGGDFEEKFDDDESDAEIHNDDPQAIESDSEEDEFEVDPEGTGKLTETGQAMKDLLKRAQNGEMLENNKEKDEDEDEEEEDGYTAKDMDVIKRDLGGNIIRDRSTATVEGGAPGDAKAGAGTADGNAADANGKAKGPAAAGAGSVTGKRKEDDSRKKEDTPAKAAKTSAASSQTKLTEAGVQQELIRYGGRMRTRDLLRKLKKLIITDNDKALLKDILRTICDVEVDAIDGRLLVLKSQFR</sequence>
<name>A0A8T1VV36_9STRA</name>
<evidence type="ECO:0000313" key="4">
    <source>
        <dbReference type="Proteomes" id="UP000694044"/>
    </source>
</evidence>
<keyword evidence="1" id="KW-0539">Nucleus</keyword>
<feature type="compositionally biased region" description="Acidic residues" evidence="2">
    <location>
        <begin position="316"/>
        <end position="326"/>
    </location>
</feature>
<dbReference type="AlphaFoldDB" id="A0A8T1VV36"/>
<dbReference type="OrthoDB" id="76676at2759"/>
<evidence type="ECO:0000256" key="1">
    <source>
        <dbReference type="RuleBase" id="RU366044"/>
    </source>
</evidence>
<dbReference type="Pfam" id="PF05793">
    <property type="entry name" value="TFIIF_alpha"/>
    <property type="match status" value="2"/>
</dbReference>
<dbReference type="GO" id="GO:0005674">
    <property type="term" value="C:transcription factor TFIIF complex"/>
    <property type="evidence" value="ECO:0007669"/>
    <property type="project" value="TreeGrafter"/>
</dbReference>
<dbReference type="GO" id="GO:0001096">
    <property type="term" value="F:TFIIF-class transcription factor complex binding"/>
    <property type="evidence" value="ECO:0007669"/>
    <property type="project" value="TreeGrafter"/>
</dbReference>
<comment type="subcellular location">
    <subcellularLocation>
        <location evidence="1">Nucleus</location>
    </subcellularLocation>
</comment>
<dbReference type="Proteomes" id="UP000694044">
    <property type="component" value="Unassembled WGS sequence"/>
</dbReference>
<comment type="function">
    <text evidence="1">TFIIF is a general transcription initiation factor that binds to RNA polymerase II and helps to recruit it to the initiation complex in collaboration with TFIIB. It promotes transcription elongation.</text>
</comment>
<evidence type="ECO:0000313" key="3">
    <source>
        <dbReference type="EMBL" id="KAG7384078.1"/>
    </source>
</evidence>
<dbReference type="PANTHER" id="PTHR13011">
    <property type="entry name" value="TFIIF-ALPHA"/>
    <property type="match status" value="1"/>
</dbReference>
<evidence type="ECO:0000256" key="2">
    <source>
        <dbReference type="SAM" id="MobiDB-lite"/>
    </source>
</evidence>
<dbReference type="GO" id="GO:0016251">
    <property type="term" value="F:RNA polymerase II general transcription initiation factor activity"/>
    <property type="evidence" value="ECO:0007669"/>
    <property type="project" value="TreeGrafter"/>
</dbReference>
<comment type="similarity">
    <text evidence="1">Belongs to the TFIIF alpha subunit family.</text>
</comment>
<feature type="region of interest" description="Disordered" evidence="2">
    <location>
        <begin position="219"/>
        <end position="420"/>
    </location>
</feature>
<proteinExistence type="inferred from homology"/>
<keyword evidence="1" id="KW-0805">Transcription regulation</keyword>
<organism evidence="3 4">
    <name type="scientific">Phytophthora pseudosyringae</name>
    <dbReference type="NCBI Taxonomy" id="221518"/>
    <lineage>
        <taxon>Eukaryota</taxon>
        <taxon>Sar</taxon>
        <taxon>Stramenopiles</taxon>
        <taxon>Oomycota</taxon>
        <taxon>Peronosporomycetes</taxon>
        <taxon>Peronosporales</taxon>
        <taxon>Peronosporaceae</taxon>
        <taxon>Phytophthora</taxon>
    </lineage>
</organism>
<feature type="compositionally biased region" description="Basic and acidic residues" evidence="2">
    <location>
        <begin position="327"/>
        <end position="348"/>
    </location>
</feature>
<dbReference type="GO" id="GO:0032968">
    <property type="term" value="P:positive regulation of transcription elongation by RNA polymerase II"/>
    <property type="evidence" value="ECO:0007669"/>
    <property type="project" value="InterPro"/>
</dbReference>
<feature type="region of interest" description="Disordered" evidence="2">
    <location>
        <begin position="1"/>
        <end position="21"/>
    </location>
</feature>